<dbReference type="InterPro" id="IPR036770">
    <property type="entry name" value="Ankyrin_rpt-contain_sf"/>
</dbReference>
<evidence type="ECO:0000313" key="3">
    <source>
        <dbReference type="EMBL" id="KAG6505155.1"/>
    </source>
</evidence>
<sequence>MPESILSSNDSGPTLRYTASICDNQENYFSRDTGFNDTGKNSSSTGLAEEVSSQLVIGDLEISQLNKMDRAESSNRLSLPELNQALRKLEQQLSLDSDEDDLASTKEASLPFSQVETHYLQLLDYEITNSQERALMHPPKILNSHTTDGAQPDSILINSDTRQSQFEAPVQTESSLALAQGNLFKIHEISPEWGFTTESTKVVIIGAFHCSPAEYTWAVLFGDTEVPLEIVQDGVFRCTTPLHAAGKVKLLITVGNKQPCSEIHEFEFRDKLKNTSYGNATQENIMYSPEELLLLVKFVQLLLSQHFDTTILQESNIEQEIGHLRKLKGSNDILEPIIRALLAGSIASKNIMDAILQELLKDKLYQWLSSRHERDTDKYQLSKRKQCVIHMISGLGFMWALRPILNSGIGINCRDSGGWTALHWAAYFGRMPYVYVFELDLSREEMVAALLVAGASARAVTNPSSREPEGKTPASLAAANGYKGLAGYLSEAALTTHLYSLTTEKTERSFEAASTEIDRGVETISQRSAVVDGGTEDQLSLKDSLAAARNASQAAARIQASFRSYSFRKKQQSAAVCRGKDSLSSVEIHKVSVTSSAIAPTTDSHVRAHLARKKYKTLLWTVNFLDKAILRWHRRGVGLRGFRAKQEFINEEEEDDIIKVFRKEKVDLATDEAASMVLSVVQSPMARRQYRRMLECYQQTKVNTAV</sequence>
<dbReference type="EMBL" id="JACMSC010000010">
    <property type="protein sequence ID" value="KAG6505155.1"/>
    <property type="molecule type" value="Genomic_DNA"/>
</dbReference>
<evidence type="ECO:0000256" key="1">
    <source>
        <dbReference type="ARBA" id="ARBA00023043"/>
    </source>
</evidence>
<dbReference type="InterPro" id="IPR014756">
    <property type="entry name" value="Ig_E-set"/>
</dbReference>
<protein>
    <recommendedName>
        <fullName evidence="2">IPT/TIG domain-containing protein</fullName>
    </recommendedName>
</protein>
<name>A0A8J5GBP9_ZINOF</name>
<dbReference type="GO" id="GO:0005634">
    <property type="term" value="C:nucleus"/>
    <property type="evidence" value="ECO:0007669"/>
    <property type="project" value="TreeGrafter"/>
</dbReference>
<dbReference type="GO" id="GO:0003712">
    <property type="term" value="F:transcription coregulator activity"/>
    <property type="evidence" value="ECO:0007669"/>
    <property type="project" value="TreeGrafter"/>
</dbReference>
<proteinExistence type="predicted"/>
<dbReference type="Proteomes" id="UP000734854">
    <property type="component" value="Unassembled WGS sequence"/>
</dbReference>
<dbReference type="Pfam" id="PF01833">
    <property type="entry name" value="TIG"/>
    <property type="match status" value="1"/>
</dbReference>
<keyword evidence="4" id="KW-1185">Reference proteome</keyword>
<evidence type="ECO:0000259" key="2">
    <source>
        <dbReference type="Pfam" id="PF01833"/>
    </source>
</evidence>
<dbReference type="InterPro" id="IPR013783">
    <property type="entry name" value="Ig-like_fold"/>
</dbReference>
<evidence type="ECO:0000313" key="4">
    <source>
        <dbReference type="Proteomes" id="UP000734854"/>
    </source>
</evidence>
<dbReference type="SUPFAM" id="SSF48403">
    <property type="entry name" value="Ankyrin repeat"/>
    <property type="match status" value="1"/>
</dbReference>
<dbReference type="PANTHER" id="PTHR23335:SF35">
    <property type="entry name" value="OS01G0923600 PROTEIN"/>
    <property type="match status" value="1"/>
</dbReference>
<dbReference type="PANTHER" id="PTHR23335">
    <property type="entry name" value="CALMODULIN-BINDING TRANSCRIPTION ACTIVATOR CAMTA"/>
    <property type="match status" value="1"/>
</dbReference>
<dbReference type="GO" id="GO:0006357">
    <property type="term" value="P:regulation of transcription by RNA polymerase II"/>
    <property type="evidence" value="ECO:0007669"/>
    <property type="project" value="TreeGrafter"/>
</dbReference>
<accession>A0A8J5GBP9</accession>
<dbReference type="InterPro" id="IPR002909">
    <property type="entry name" value="IPT_dom"/>
</dbReference>
<dbReference type="InterPro" id="IPR002110">
    <property type="entry name" value="Ankyrin_rpt"/>
</dbReference>
<keyword evidence="1" id="KW-0040">ANK repeat</keyword>
<gene>
    <name evidence="3" type="ORF">ZIOFF_037505</name>
</gene>
<dbReference type="SUPFAM" id="SSF81296">
    <property type="entry name" value="E set domains"/>
    <property type="match status" value="1"/>
</dbReference>
<organism evidence="3 4">
    <name type="scientific">Zingiber officinale</name>
    <name type="common">Ginger</name>
    <name type="synonym">Amomum zingiber</name>
    <dbReference type="NCBI Taxonomy" id="94328"/>
    <lineage>
        <taxon>Eukaryota</taxon>
        <taxon>Viridiplantae</taxon>
        <taxon>Streptophyta</taxon>
        <taxon>Embryophyta</taxon>
        <taxon>Tracheophyta</taxon>
        <taxon>Spermatophyta</taxon>
        <taxon>Magnoliopsida</taxon>
        <taxon>Liliopsida</taxon>
        <taxon>Zingiberales</taxon>
        <taxon>Zingiberaceae</taxon>
        <taxon>Zingiber</taxon>
    </lineage>
</organism>
<dbReference type="Gene3D" id="1.25.40.20">
    <property type="entry name" value="Ankyrin repeat-containing domain"/>
    <property type="match status" value="1"/>
</dbReference>
<dbReference type="AlphaFoldDB" id="A0A8J5GBP9"/>
<dbReference type="PROSITE" id="PS50096">
    <property type="entry name" value="IQ"/>
    <property type="match status" value="2"/>
</dbReference>
<reference evidence="3 4" key="1">
    <citation type="submission" date="2020-08" db="EMBL/GenBank/DDBJ databases">
        <title>Plant Genome Project.</title>
        <authorList>
            <person name="Zhang R.-G."/>
        </authorList>
    </citation>
    <scope>NUCLEOTIDE SEQUENCE [LARGE SCALE GENOMIC DNA]</scope>
    <source>
        <tissue evidence="3">Rhizome</tissue>
    </source>
</reference>
<comment type="caution">
    <text evidence="3">The sequence shown here is derived from an EMBL/GenBank/DDBJ whole genome shotgun (WGS) entry which is preliminary data.</text>
</comment>
<dbReference type="Gene3D" id="2.60.40.10">
    <property type="entry name" value="Immunoglobulins"/>
    <property type="match status" value="1"/>
</dbReference>
<feature type="domain" description="IPT/TIG" evidence="2">
    <location>
        <begin position="186"/>
        <end position="264"/>
    </location>
</feature>
<dbReference type="Pfam" id="PF13637">
    <property type="entry name" value="Ank_4"/>
    <property type="match status" value="1"/>
</dbReference>
<dbReference type="GO" id="GO:0003690">
    <property type="term" value="F:double-stranded DNA binding"/>
    <property type="evidence" value="ECO:0007669"/>
    <property type="project" value="TreeGrafter"/>
</dbReference>